<name>A0A645FYJ6_9ZZZZ</name>
<comment type="caution">
    <text evidence="1">The sequence shown here is derived from an EMBL/GenBank/DDBJ whole genome shotgun (WGS) entry which is preliminary data.</text>
</comment>
<dbReference type="EMBL" id="VSSQ01066109">
    <property type="protein sequence ID" value="MPN18710.1"/>
    <property type="molecule type" value="Genomic_DNA"/>
</dbReference>
<gene>
    <name evidence="1" type="ORF">SDC9_166073</name>
</gene>
<organism evidence="1">
    <name type="scientific">bioreactor metagenome</name>
    <dbReference type="NCBI Taxonomy" id="1076179"/>
    <lineage>
        <taxon>unclassified sequences</taxon>
        <taxon>metagenomes</taxon>
        <taxon>ecological metagenomes</taxon>
    </lineage>
</organism>
<dbReference type="AlphaFoldDB" id="A0A645FYJ6"/>
<protein>
    <submittedName>
        <fullName evidence="1">Uncharacterized protein</fullName>
    </submittedName>
</protein>
<reference evidence="1" key="1">
    <citation type="submission" date="2019-08" db="EMBL/GenBank/DDBJ databases">
        <authorList>
            <person name="Kucharzyk K."/>
            <person name="Murdoch R.W."/>
            <person name="Higgins S."/>
            <person name="Loffler F."/>
        </authorList>
    </citation>
    <scope>NUCLEOTIDE SEQUENCE</scope>
</reference>
<proteinExistence type="predicted"/>
<evidence type="ECO:0000313" key="1">
    <source>
        <dbReference type="EMBL" id="MPN18710.1"/>
    </source>
</evidence>
<sequence>MKDAAGQEVKGELAVLVDDGMSGVGPALIADDDVGLLRQHIGQLALALVSPVSSNDSAYHVSSPLIVVIGHGGAFGCLHKERSSKHPLFLFEPYPVKYKLRGAGLVDTVVFRVPHQFKVAAGKAYLGGAVAQAA</sequence>
<accession>A0A645FYJ6</accession>